<dbReference type="InterPro" id="IPR000683">
    <property type="entry name" value="Gfo/Idh/MocA-like_OxRdtase_N"/>
</dbReference>
<organism evidence="3 4">
    <name type="scientific">Halogranum gelatinilyticum</name>
    <dbReference type="NCBI Taxonomy" id="660521"/>
    <lineage>
        <taxon>Archaea</taxon>
        <taxon>Methanobacteriati</taxon>
        <taxon>Methanobacteriota</taxon>
        <taxon>Stenosarchaea group</taxon>
        <taxon>Halobacteria</taxon>
        <taxon>Halobacteriales</taxon>
        <taxon>Haloferacaceae</taxon>
    </lineage>
</organism>
<dbReference type="OrthoDB" id="282474at2157"/>
<gene>
    <name evidence="3" type="ORF">SAMN04487949_3729</name>
</gene>
<dbReference type="Gene3D" id="3.40.50.720">
    <property type="entry name" value="NAD(P)-binding Rossmann-like Domain"/>
    <property type="match status" value="1"/>
</dbReference>
<name>A0A1G9ZTD0_9EURY</name>
<protein>
    <submittedName>
        <fullName evidence="3">Predicted dehydrogenase</fullName>
    </submittedName>
</protein>
<dbReference type="InterPro" id="IPR051450">
    <property type="entry name" value="Gfo/Idh/MocA_Oxidoreductases"/>
</dbReference>
<dbReference type="RefSeq" id="WP_089699959.1">
    <property type="nucleotide sequence ID" value="NZ_FNHL01000008.1"/>
</dbReference>
<dbReference type="Gene3D" id="3.30.360.10">
    <property type="entry name" value="Dihydrodipicolinate Reductase, domain 2"/>
    <property type="match status" value="1"/>
</dbReference>
<dbReference type="PANTHER" id="PTHR43377:SF1">
    <property type="entry name" value="BILIVERDIN REDUCTASE A"/>
    <property type="match status" value="1"/>
</dbReference>
<sequence length="367" mass="40631">MSTYTVAVIGTGPDPSNPSLNGFAMGYRHAEAYATDDRAELVGAADIVPENAAAFAEEFDLSEEATFTDYEELLTALEPDVVSVCVPPAIHRRVVVDCARSGVVSAIHCEKPMADTFSDARTMVQECWRHDVQLTFNRQRRFGKPFTEAKRLLDEGEIGDLQRVEITWGDFYDTGAHTVDLAGMFNDERPAEWVIAQLDYREEDVRFGTHQENQMWAQWRYDNGVYGVSSTGAGSDIHDAGLLLRGTEGVIRIDVDDGPMLELERGGEREAIDVGNETMHHSGEEEGRFGSHFQDRAVAEVLDALDEEREPVLSGKRGLNTAEILFAGYESVRSRGRVDLPLDLDDNPLEAMVESGALTPEPAEDEE</sequence>
<dbReference type="Pfam" id="PF01408">
    <property type="entry name" value="GFO_IDH_MocA"/>
    <property type="match status" value="1"/>
</dbReference>
<feature type="domain" description="Gfo/Idh/MocA-like oxidoreductase N-terminal" evidence="1">
    <location>
        <begin position="24"/>
        <end position="136"/>
    </location>
</feature>
<dbReference type="SUPFAM" id="SSF51735">
    <property type="entry name" value="NAD(P)-binding Rossmann-fold domains"/>
    <property type="match status" value="1"/>
</dbReference>
<dbReference type="Pfam" id="PF02894">
    <property type="entry name" value="GFO_IDH_MocA_C"/>
    <property type="match status" value="1"/>
</dbReference>
<keyword evidence="4" id="KW-1185">Reference proteome</keyword>
<dbReference type="GO" id="GO:0000166">
    <property type="term" value="F:nucleotide binding"/>
    <property type="evidence" value="ECO:0007669"/>
    <property type="project" value="InterPro"/>
</dbReference>
<accession>A0A1G9ZTD0</accession>
<dbReference type="AlphaFoldDB" id="A0A1G9ZTD0"/>
<evidence type="ECO:0000313" key="4">
    <source>
        <dbReference type="Proteomes" id="UP000199451"/>
    </source>
</evidence>
<dbReference type="PANTHER" id="PTHR43377">
    <property type="entry name" value="BILIVERDIN REDUCTASE A"/>
    <property type="match status" value="1"/>
</dbReference>
<evidence type="ECO:0000313" key="3">
    <source>
        <dbReference type="EMBL" id="SDN23806.1"/>
    </source>
</evidence>
<dbReference type="Proteomes" id="UP000199451">
    <property type="component" value="Unassembled WGS sequence"/>
</dbReference>
<evidence type="ECO:0000259" key="1">
    <source>
        <dbReference type="Pfam" id="PF01408"/>
    </source>
</evidence>
<dbReference type="EMBL" id="FNHL01000008">
    <property type="protein sequence ID" value="SDN23806.1"/>
    <property type="molecule type" value="Genomic_DNA"/>
</dbReference>
<dbReference type="STRING" id="660521.SAMN04487949_3729"/>
<feature type="domain" description="Gfo/Idh/MocA-like oxidoreductase C-terminal" evidence="2">
    <location>
        <begin position="166"/>
        <end position="340"/>
    </location>
</feature>
<evidence type="ECO:0000259" key="2">
    <source>
        <dbReference type="Pfam" id="PF02894"/>
    </source>
</evidence>
<dbReference type="SUPFAM" id="SSF55347">
    <property type="entry name" value="Glyceraldehyde-3-phosphate dehydrogenase-like, C-terminal domain"/>
    <property type="match status" value="1"/>
</dbReference>
<dbReference type="InterPro" id="IPR004104">
    <property type="entry name" value="Gfo/Idh/MocA-like_OxRdtase_C"/>
</dbReference>
<dbReference type="InterPro" id="IPR036291">
    <property type="entry name" value="NAD(P)-bd_dom_sf"/>
</dbReference>
<proteinExistence type="predicted"/>
<reference evidence="4" key="1">
    <citation type="submission" date="2016-10" db="EMBL/GenBank/DDBJ databases">
        <authorList>
            <person name="Varghese N."/>
            <person name="Submissions S."/>
        </authorList>
    </citation>
    <scope>NUCLEOTIDE SEQUENCE [LARGE SCALE GENOMIC DNA]</scope>
    <source>
        <strain evidence="4">CGMCC 1.10119</strain>
    </source>
</reference>